<organism evidence="1 2">
    <name type="scientific">Sphingomonas canadensis</name>
    <dbReference type="NCBI Taxonomy" id="1219257"/>
    <lineage>
        <taxon>Bacteria</taxon>
        <taxon>Pseudomonadati</taxon>
        <taxon>Pseudomonadota</taxon>
        <taxon>Alphaproteobacteria</taxon>
        <taxon>Sphingomonadales</taxon>
        <taxon>Sphingomonadaceae</taxon>
        <taxon>Sphingomonas</taxon>
    </lineage>
</organism>
<sequence length="119" mass="11800">MRGLTILVAGADAGRLRSALTLACAHAALGGRTRLFVHEAAVPLLAPGADPDAALLAAHGLPDRAGLIATAAEAGVALIACQTGLALAGLAERDLPPGFETGGLMGLLATLDDDRLDSV</sequence>
<dbReference type="InterPro" id="IPR027396">
    <property type="entry name" value="DsrEFH-like"/>
</dbReference>
<protein>
    <submittedName>
        <fullName evidence="1">DsrE family protein</fullName>
    </submittedName>
</protein>
<accession>A0ABW3H488</accession>
<dbReference type="Gene3D" id="3.40.1260.10">
    <property type="entry name" value="DsrEFH-like"/>
    <property type="match status" value="1"/>
</dbReference>
<evidence type="ECO:0000313" key="1">
    <source>
        <dbReference type="EMBL" id="MFD0946129.1"/>
    </source>
</evidence>
<dbReference type="RefSeq" id="WP_264943087.1">
    <property type="nucleotide sequence ID" value="NZ_JAPDRA010000002.1"/>
</dbReference>
<proteinExistence type="predicted"/>
<comment type="caution">
    <text evidence="1">The sequence shown here is derived from an EMBL/GenBank/DDBJ whole genome shotgun (WGS) entry which is preliminary data.</text>
</comment>
<dbReference type="SUPFAM" id="SSF75169">
    <property type="entry name" value="DsrEFH-like"/>
    <property type="match status" value="1"/>
</dbReference>
<keyword evidence="2" id="KW-1185">Reference proteome</keyword>
<dbReference type="EMBL" id="JBHTJG010000002">
    <property type="protein sequence ID" value="MFD0946129.1"/>
    <property type="molecule type" value="Genomic_DNA"/>
</dbReference>
<evidence type="ECO:0000313" key="2">
    <source>
        <dbReference type="Proteomes" id="UP001596977"/>
    </source>
</evidence>
<name>A0ABW3H488_9SPHN</name>
<reference evidence="2" key="1">
    <citation type="journal article" date="2019" name="Int. J. Syst. Evol. Microbiol.">
        <title>The Global Catalogue of Microorganisms (GCM) 10K type strain sequencing project: providing services to taxonomists for standard genome sequencing and annotation.</title>
        <authorList>
            <consortium name="The Broad Institute Genomics Platform"/>
            <consortium name="The Broad Institute Genome Sequencing Center for Infectious Disease"/>
            <person name="Wu L."/>
            <person name="Ma J."/>
        </authorList>
    </citation>
    <scope>NUCLEOTIDE SEQUENCE [LARGE SCALE GENOMIC DNA]</scope>
    <source>
        <strain evidence="2">CCUG 62982</strain>
    </source>
</reference>
<gene>
    <name evidence="1" type="ORF">ACFQ1E_07265</name>
</gene>
<dbReference type="Proteomes" id="UP001596977">
    <property type="component" value="Unassembled WGS sequence"/>
</dbReference>